<proteinExistence type="evidence at transcript level"/>
<organism evidence="1">
    <name type="scientific">Macaca fascicularis</name>
    <name type="common">Crab-eating macaque</name>
    <name type="synonym">Cynomolgus monkey</name>
    <dbReference type="NCBI Taxonomy" id="9541"/>
    <lineage>
        <taxon>Eukaryota</taxon>
        <taxon>Metazoa</taxon>
        <taxon>Chordata</taxon>
        <taxon>Craniata</taxon>
        <taxon>Vertebrata</taxon>
        <taxon>Euteleostomi</taxon>
        <taxon>Mammalia</taxon>
        <taxon>Eutheria</taxon>
        <taxon>Euarchontoglires</taxon>
        <taxon>Primates</taxon>
        <taxon>Haplorrhini</taxon>
        <taxon>Catarrhini</taxon>
        <taxon>Cercopithecidae</taxon>
        <taxon>Cercopithecinae</taxon>
        <taxon>Macaca</taxon>
    </lineage>
</organism>
<dbReference type="AlphaFoldDB" id="I7GNM0"/>
<name>I7GNM0_MACFA</name>
<dbReference type="EMBL" id="AB174361">
    <property type="protein sequence ID" value="BAE91423.1"/>
    <property type="molecule type" value="mRNA"/>
</dbReference>
<sequence length="60" mass="7273">MLFENYSKFFLKIPFHYPQISYQGLPSFSQLSYPYWGMSKFLLRLELKSCVYYKNLTDLS</sequence>
<evidence type="ECO:0000313" key="1">
    <source>
        <dbReference type="EMBL" id="BAE91423.1"/>
    </source>
</evidence>
<reference evidence="1" key="1">
    <citation type="journal article" date="2007" name="PLoS Biol.">
        <title>Rate of evolution in brain-expressed genes in humans and other primates.</title>
        <authorList>
            <person name="Wang H.-Y."/>
            <person name="Chien H.-C."/>
            <person name="Osada N."/>
            <person name="Hashimoto K."/>
            <person name="Sugano S."/>
            <person name="Gojobori T."/>
            <person name="Chou C.-K."/>
            <person name="Tsai S.-F."/>
            <person name="Wu C.-I."/>
            <person name="Shen C.-K.J."/>
        </authorList>
    </citation>
    <scope>NUCLEOTIDE SEQUENCE</scope>
</reference>
<accession>I7GNM0</accession>
<protein>
    <submittedName>
        <fullName evidence="1">Macaca fascicularis brain cDNA clone: QtrA-16332, similar to human pyridoxine-5'-phosphate oxidase (PNPO), mRNA, RefSeq: NM_018129.1</fullName>
    </submittedName>
</protein>